<keyword evidence="7" id="KW-1185">Reference proteome</keyword>
<dbReference type="InterPro" id="IPR032823">
    <property type="entry name" value="BCA_ABC_TP_C"/>
</dbReference>
<dbReference type="Pfam" id="PF12399">
    <property type="entry name" value="BCA_ABC_TP_C"/>
    <property type="match status" value="1"/>
</dbReference>
<evidence type="ECO:0000256" key="2">
    <source>
        <dbReference type="ARBA" id="ARBA00022475"/>
    </source>
</evidence>
<organism evidence="6 7">
    <name type="scientific">Collimonas arenae</name>
    <dbReference type="NCBI Taxonomy" id="279058"/>
    <lineage>
        <taxon>Bacteria</taxon>
        <taxon>Pseudomonadati</taxon>
        <taxon>Pseudomonadota</taxon>
        <taxon>Betaproteobacteria</taxon>
        <taxon>Burkholderiales</taxon>
        <taxon>Oxalobacteraceae</taxon>
        <taxon>Collimonas</taxon>
    </lineage>
</organism>
<dbReference type="GO" id="GO:0005524">
    <property type="term" value="F:ATP binding"/>
    <property type="evidence" value="ECO:0007669"/>
    <property type="project" value="UniProtKB-KW"/>
</dbReference>
<protein>
    <submittedName>
        <fullName evidence="6">Branched-chain amino acid transport ATP-binding protein LivG</fullName>
    </submittedName>
</protein>
<dbReference type="GO" id="GO:0005886">
    <property type="term" value="C:plasma membrane"/>
    <property type="evidence" value="ECO:0007669"/>
    <property type="project" value="TreeGrafter"/>
</dbReference>
<keyword evidence="2" id="KW-1003">Cell membrane</keyword>
<evidence type="ECO:0000256" key="1">
    <source>
        <dbReference type="ARBA" id="ARBA00022448"/>
    </source>
</evidence>
<dbReference type="AlphaFoldDB" id="A0A0A1FCL2"/>
<keyword evidence="4 6" id="KW-0067">ATP-binding</keyword>
<dbReference type="GO" id="GO:0016887">
    <property type="term" value="F:ATP hydrolysis activity"/>
    <property type="evidence" value="ECO:0007669"/>
    <property type="project" value="InterPro"/>
</dbReference>
<dbReference type="SMART" id="SM00382">
    <property type="entry name" value="AAA"/>
    <property type="match status" value="1"/>
</dbReference>
<dbReference type="InterPro" id="IPR003439">
    <property type="entry name" value="ABC_transporter-like_ATP-bd"/>
</dbReference>
<sequence>MSDQHQPHVLELRNLHKRFGGAHIINGADLQLRQGERLALIGPNGAGKSTLFNLISGGAAASSGEILLRGLQIGGMSPFQISRLGLARSFQITNIFPRLSVADNLRAAVLSAHGDRYVFWRRLSSLRLVNLRTQELLEQCGLQASSGMLAGDLSYADQRALEIGITIAGDAGLILLDEPTAGMSRDEAAAAADLIRRVSVGKTLLMIEHDMDVVFGLVDRIAVLVDGRIIACDTPAAIRNNRVVQAAYLGSMGAEQP</sequence>
<dbReference type="CDD" id="cd03219">
    <property type="entry name" value="ABC_Mj1267_LivG_branched"/>
    <property type="match status" value="1"/>
</dbReference>
<dbReference type="SUPFAM" id="SSF52540">
    <property type="entry name" value="P-loop containing nucleoside triphosphate hydrolases"/>
    <property type="match status" value="1"/>
</dbReference>
<evidence type="ECO:0000313" key="7">
    <source>
        <dbReference type="Proteomes" id="UP000030302"/>
    </source>
</evidence>
<dbReference type="Pfam" id="PF00005">
    <property type="entry name" value="ABC_tran"/>
    <property type="match status" value="1"/>
</dbReference>
<evidence type="ECO:0000313" key="6">
    <source>
        <dbReference type="EMBL" id="AIY41409.1"/>
    </source>
</evidence>
<dbReference type="InterPro" id="IPR051120">
    <property type="entry name" value="ABC_AA/LPS_Transport"/>
</dbReference>
<reference evidence="7" key="1">
    <citation type="journal article" date="2014" name="Soil Biol. Biochem.">
        <title>Structure and function of bacterial communities in ageing soils: Insights from the Mendocino ecological staircase.</title>
        <authorList>
            <person name="Uroz S."/>
            <person name="Tech J.J."/>
            <person name="Sawaya N.A."/>
            <person name="Frey-Klett P."/>
            <person name="Leveau J.H.J."/>
        </authorList>
    </citation>
    <scope>NUCLEOTIDE SEQUENCE [LARGE SCALE GENOMIC DNA]</scope>
    <source>
        <strain evidence="7">Cal35</strain>
    </source>
</reference>
<dbReference type="HOGENOM" id="CLU_000604_1_2_4"/>
<dbReference type="Proteomes" id="UP000030302">
    <property type="component" value="Chromosome"/>
</dbReference>
<dbReference type="RefSeq" id="WP_038488632.1">
    <property type="nucleotide sequence ID" value="NZ_CP009962.1"/>
</dbReference>
<dbReference type="PROSITE" id="PS50893">
    <property type="entry name" value="ABC_TRANSPORTER_2"/>
    <property type="match status" value="1"/>
</dbReference>
<dbReference type="InterPro" id="IPR027417">
    <property type="entry name" value="P-loop_NTPase"/>
</dbReference>
<proteinExistence type="predicted"/>
<dbReference type="PANTHER" id="PTHR45772">
    <property type="entry name" value="CONSERVED COMPONENT OF ABC TRANSPORTER FOR NATURAL AMINO ACIDS-RELATED"/>
    <property type="match status" value="1"/>
</dbReference>
<dbReference type="EMBL" id="CP009962">
    <property type="protein sequence ID" value="AIY41409.1"/>
    <property type="molecule type" value="Genomic_DNA"/>
</dbReference>
<dbReference type="OrthoDB" id="9781337at2"/>
<keyword evidence="3" id="KW-0547">Nucleotide-binding</keyword>
<evidence type="ECO:0000256" key="3">
    <source>
        <dbReference type="ARBA" id="ARBA00022741"/>
    </source>
</evidence>
<dbReference type="PANTHER" id="PTHR45772:SF3">
    <property type="entry name" value="ABC TRANSPORTER ATP-BINDING PROTEIN"/>
    <property type="match status" value="1"/>
</dbReference>
<dbReference type="Gene3D" id="3.40.50.300">
    <property type="entry name" value="P-loop containing nucleotide triphosphate hydrolases"/>
    <property type="match status" value="1"/>
</dbReference>
<accession>A0A0A1FCL2</accession>
<dbReference type="KEGG" id="care:LT85_2251"/>
<evidence type="ECO:0000256" key="4">
    <source>
        <dbReference type="ARBA" id="ARBA00022840"/>
    </source>
</evidence>
<evidence type="ECO:0000259" key="5">
    <source>
        <dbReference type="PROSITE" id="PS50893"/>
    </source>
</evidence>
<feature type="domain" description="ABC transporter" evidence="5">
    <location>
        <begin position="10"/>
        <end position="251"/>
    </location>
</feature>
<keyword evidence="1" id="KW-0813">Transport</keyword>
<gene>
    <name evidence="6" type="primary">livF</name>
    <name evidence="6" type="ORF">LT85_2251</name>
</gene>
<keyword evidence="2" id="KW-0472">Membrane</keyword>
<dbReference type="STRING" id="279058.LT85_2251"/>
<name>A0A0A1FCL2_9BURK</name>
<dbReference type="InterPro" id="IPR003593">
    <property type="entry name" value="AAA+_ATPase"/>
</dbReference>